<evidence type="ECO:0000256" key="4">
    <source>
        <dbReference type="ARBA" id="ARBA00023136"/>
    </source>
</evidence>
<keyword evidence="2 5" id="KW-0812">Transmembrane</keyword>
<feature type="transmembrane region" description="Helical" evidence="6">
    <location>
        <begin position="102"/>
        <end position="120"/>
    </location>
</feature>
<dbReference type="PANTHER" id="PTHR42829:SF2">
    <property type="entry name" value="NADH-UBIQUINONE OXIDOREDUCTASE CHAIN 5"/>
    <property type="match status" value="1"/>
</dbReference>
<keyword evidence="9" id="KW-1185">Reference proteome</keyword>
<feature type="transmembrane region" description="Helical" evidence="6">
    <location>
        <begin position="389"/>
        <end position="413"/>
    </location>
</feature>
<dbReference type="PANTHER" id="PTHR42829">
    <property type="entry name" value="NADH-UBIQUINONE OXIDOREDUCTASE CHAIN 5"/>
    <property type="match status" value="1"/>
</dbReference>
<protein>
    <submittedName>
        <fullName evidence="8">NADH:ubiquinone oxidoreductase subunit 5 (Chain L)/Multisubunit Na+/H+ antiporter, MnhA subunit</fullName>
    </submittedName>
</protein>
<evidence type="ECO:0000256" key="2">
    <source>
        <dbReference type="ARBA" id="ARBA00022692"/>
    </source>
</evidence>
<dbReference type="InterPro" id="IPR003945">
    <property type="entry name" value="NU5C-like"/>
</dbReference>
<gene>
    <name evidence="8" type="ORF">SAMN05216184_12615</name>
</gene>
<feature type="transmembrane region" description="Helical" evidence="6">
    <location>
        <begin position="230"/>
        <end position="248"/>
    </location>
</feature>
<feature type="domain" description="NADH:quinone oxidoreductase/Mrp antiporter transmembrane" evidence="7">
    <location>
        <begin position="120"/>
        <end position="396"/>
    </location>
</feature>
<dbReference type="GO" id="GO:0015990">
    <property type="term" value="P:electron transport coupled proton transport"/>
    <property type="evidence" value="ECO:0007669"/>
    <property type="project" value="TreeGrafter"/>
</dbReference>
<keyword evidence="3 6" id="KW-1133">Transmembrane helix</keyword>
<dbReference type="AlphaFoldDB" id="A0A2Y9AYZ2"/>
<evidence type="ECO:0000313" key="8">
    <source>
        <dbReference type="EMBL" id="SSA47319.1"/>
    </source>
</evidence>
<dbReference type="InterPro" id="IPR001750">
    <property type="entry name" value="ND/Mrp_TM"/>
</dbReference>
<evidence type="ECO:0000256" key="3">
    <source>
        <dbReference type="ARBA" id="ARBA00022989"/>
    </source>
</evidence>
<feature type="transmembrane region" description="Helical" evidence="6">
    <location>
        <begin position="443"/>
        <end position="460"/>
    </location>
</feature>
<accession>A0A2Y9AYZ2</accession>
<evidence type="ECO:0000256" key="6">
    <source>
        <dbReference type="SAM" id="Phobius"/>
    </source>
</evidence>
<dbReference type="EMBL" id="UETB01000026">
    <property type="protein sequence ID" value="SSA47319.1"/>
    <property type="molecule type" value="Genomic_DNA"/>
</dbReference>
<evidence type="ECO:0000256" key="1">
    <source>
        <dbReference type="ARBA" id="ARBA00004127"/>
    </source>
</evidence>
<feature type="transmembrane region" description="Helical" evidence="6">
    <location>
        <begin position="71"/>
        <end position="90"/>
    </location>
</feature>
<feature type="transmembrane region" description="Helical" evidence="6">
    <location>
        <begin position="623"/>
        <end position="641"/>
    </location>
</feature>
<dbReference type="GO" id="GO:0003954">
    <property type="term" value="F:NADH dehydrogenase activity"/>
    <property type="evidence" value="ECO:0007669"/>
    <property type="project" value="TreeGrafter"/>
</dbReference>
<feature type="transmembrane region" description="Helical" evidence="6">
    <location>
        <begin position="29"/>
        <end position="51"/>
    </location>
</feature>
<evidence type="ECO:0000256" key="5">
    <source>
        <dbReference type="RuleBase" id="RU000320"/>
    </source>
</evidence>
<name>A0A2Y9AYZ2_9MICO</name>
<feature type="transmembrane region" description="Helical" evidence="6">
    <location>
        <begin position="196"/>
        <end position="218"/>
    </location>
</feature>
<keyword evidence="8" id="KW-0830">Ubiquinone</keyword>
<dbReference type="OrthoDB" id="9811798at2"/>
<proteinExistence type="predicted"/>
<dbReference type="GO" id="GO:0008137">
    <property type="term" value="F:NADH dehydrogenase (ubiquinone) activity"/>
    <property type="evidence" value="ECO:0007669"/>
    <property type="project" value="InterPro"/>
</dbReference>
<reference evidence="8 9" key="1">
    <citation type="submission" date="2016-10" db="EMBL/GenBank/DDBJ databases">
        <authorList>
            <person name="Cai Z."/>
        </authorList>
    </citation>
    <scope>NUCLEOTIDE SEQUENCE [LARGE SCALE GENOMIC DNA]</scope>
    <source>
        <strain evidence="8 9">CGMCC 1.10826</strain>
    </source>
</reference>
<feature type="transmembrane region" description="Helical" evidence="6">
    <location>
        <begin position="254"/>
        <end position="279"/>
    </location>
</feature>
<dbReference type="GO" id="GO:0012505">
    <property type="term" value="C:endomembrane system"/>
    <property type="evidence" value="ECO:0007669"/>
    <property type="project" value="UniProtKB-SubCell"/>
</dbReference>
<organism evidence="8 9">
    <name type="scientific">Georgenia satyanarayanai</name>
    <dbReference type="NCBI Taxonomy" id="860221"/>
    <lineage>
        <taxon>Bacteria</taxon>
        <taxon>Bacillati</taxon>
        <taxon>Actinomycetota</taxon>
        <taxon>Actinomycetes</taxon>
        <taxon>Micrococcales</taxon>
        <taxon>Bogoriellaceae</taxon>
        <taxon>Georgenia</taxon>
    </lineage>
</organism>
<feature type="transmembrane region" description="Helical" evidence="6">
    <location>
        <begin position="353"/>
        <end position="374"/>
    </location>
</feature>
<evidence type="ECO:0000259" key="7">
    <source>
        <dbReference type="Pfam" id="PF00361"/>
    </source>
</evidence>
<feature type="transmembrane region" description="Helical" evidence="6">
    <location>
        <begin position="6"/>
        <end position="22"/>
    </location>
</feature>
<feature type="transmembrane region" description="Helical" evidence="6">
    <location>
        <begin position="126"/>
        <end position="144"/>
    </location>
</feature>
<dbReference type="Pfam" id="PF00361">
    <property type="entry name" value="Proton_antipo_M"/>
    <property type="match status" value="1"/>
</dbReference>
<dbReference type="PRINTS" id="PR01434">
    <property type="entry name" value="NADHDHGNASE5"/>
</dbReference>
<feature type="transmembrane region" description="Helical" evidence="6">
    <location>
        <begin position="480"/>
        <end position="499"/>
    </location>
</feature>
<dbReference type="GO" id="GO:0042773">
    <property type="term" value="P:ATP synthesis coupled electron transport"/>
    <property type="evidence" value="ECO:0007669"/>
    <property type="project" value="InterPro"/>
</dbReference>
<evidence type="ECO:0000313" key="9">
    <source>
        <dbReference type="Proteomes" id="UP000250222"/>
    </source>
</evidence>
<dbReference type="RefSeq" id="WP_110853977.1">
    <property type="nucleotide sequence ID" value="NZ_QKLZ01000026.1"/>
</dbReference>
<feature type="transmembrane region" description="Helical" evidence="6">
    <location>
        <begin position="322"/>
        <end position="341"/>
    </location>
</feature>
<sequence length="642" mass="64832">MSALLWLFIAAPTVAGTSLLLAGRRAEKAAVPVSLTVAAGVVVLSGILAATRPSVAAPFMAGASFGLGVDALSALVSVAVSVVALLVLVFAGSEGNEAPARFHGLMLLFLAAVLLTTTATTLPALLFAWEIMGATSYALIGFSWRQESKVSAGLTAFVVTRTADLGMYLAAGAALAGGAGMVLADLPQAAPGWRDVIAVGLVVAAAGKAAQLPFSFWLSRAMEGPSTVSALLHSAAMVAMGGYVLLRVEPLLQATGWAATATAWLGALTAAVLGIVALAQRDLKQLLAASTAAQLGFVVLGAGLGATAGGAAHLVAHASTKALLFLVAGAWLSALGTKRLVALRGAGRRWPVVGIAFAVGALSLAGVAPLSLWATKDAVLAAALSSSPALYVLSLAGAALSAAYAGKALALVWGRPERRGAAKPQRAGVEQQPTGHVSRWEKFPIVVLAVGAAVLGLLALPPVGTMLRAALGEDTASPHVWEMVLSAAIALGVLALVIARPRVPEPASLSGWLSLERAANAVAVRPTLVLAQALSRFDDAVLDRGVRSAAGGTARAARFAAQVDDDVLDRGVGATARTGVLAAHAAARADRGSVDKAVEALAGVARRLGRWAQAPQSGQVHQYYAQLTAVLLAAAVLFAVVR</sequence>
<comment type="subcellular location">
    <subcellularLocation>
        <location evidence="1">Endomembrane system</location>
        <topology evidence="1">Multi-pass membrane protein</topology>
    </subcellularLocation>
    <subcellularLocation>
        <location evidence="5">Membrane</location>
        <topology evidence="5">Multi-pass membrane protein</topology>
    </subcellularLocation>
</comment>
<feature type="transmembrane region" description="Helical" evidence="6">
    <location>
        <begin position="291"/>
        <end position="316"/>
    </location>
</feature>
<feature type="transmembrane region" description="Helical" evidence="6">
    <location>
        <begin position="165"/>
        <end position="184"/>
    </location>
</feature>
<dbReference type="Proteomes" id="UP000250222">
    <property type="component" value="Unassembled WGS sequence"/>
</dbReference>
<dbReference type="GO" id="GO:0016020">
    <property type="term" value="C:membrane"/>
    <property type="evidence" value="ECO:0007669"/>
    <property type="project" value="UniProtKB-SubCell"/>
</dbReference>
<dbReference type="Gene3D" id="1.20.5.2700">
    <property type="match status" value="1"/>
</dbReference>
<keyword evidence="4 6" id="KW-0472">Membrane</keyword>